<evidence type="ECO:0000256" key="4">
    <source>
        <dbReference type="SAM" id="MobiDB-lite"/>
    </source>
</evidence>
<dbReference type="GO" id="GO:0000775">
    <property type="term" value="C:chromosome, centromeric region"/>
    <property type="evidence" value="ECO:0007669"/>
    <property type="project" value="UniProtKB-SubCell"/>
</dbReference>
<keyword evidence="2 3" id="KW-0539">Nucleus</keyword>
<dbReference type="InterPro" id="IPR003105">
    <property type="entry name" value="SRA_YDG"/>
</dbReference>
<dbReference type="PANTHER" id="PTHR45660:SF46">
    <property type="entry name" value="HISTONE-LYSINE N-METHYLTRANSFERASE, H3 LYSINE-9 SPECIFIC SUVH6"/>
    <property type="match status" value="1"/>
</dbReference>
<dbReference type="Gene3D" id="2.30.280.10">
    <property type="entry name" value="SRA-YDG"/>
    <property type="match status" value="1"/>
</dbReference>
<protein>
    <submittedName>
        <fullName evidence="6">Histone-lysine N-methyltransferase, H3 lysine-9 specific SUVH6 isoform A</fullName>
    </submittedName>
    <submittedName>
        <fullName evidence="7">Histone-lysine N-methyltransferase, H3 lysine-9 specific SUVH6 isoform B</fullName>
    </submittedName>
    <submittedName>
        <fullName evidence="8">Histone-lysine N-methyltransferase, H3 lysine-9 specific SUVH6 isoform C</fullName>
    </submittedName>
</protein>
<dbReference type="SMR" id="A0A445HWT4"/>
<gene>
    <name evidence="6" type="ORF">D0Y65_028920</name>
</gene>
<evidence type="ECO:0000313" key="6">
    <source>
        <dbReference type="EMBL" id="RZB78233.1"/>
    </source>
</evidence>
<feature type="region of interest" description="Disordered" evidence="4">
    <location>
        <begin position="252"/>
        <end position="271"/>
    </location>
</feature>
<proteinExistence type="predicted"/>
<dbReference type="Proteomes" id="UP000289340">
    <property type="component" value="Chromosome 11"/>
</dbReference>
<dbReference type="GO" id="GO:0003690">
    <property type="term" value="F:double-stranded DNA binding"/>
    <property type="evidence" value="ECO:0007669"/>
    <property type="project" value="TreeGrafter"/>
</dbReference>
<dbReference type="SMART" id="SM00466">
    <property type="entry name" value="SRA"/>
    <property type="match status" value="1"/>
</dbReference>
<dbReference type="SUPFAM" id="SSF88697">
    <property type="entry name" value="PUA domain-like"/>
    <property type="match status" value="1"/>
</dbReference>
<reference evidence="6 9" key="1">
    <citation type="submission" date="2018-09" db="EMBL/GenBank/DDBJ databases">
        <title>A high-quality reference genome of wild soybean provides a powerful tool to mine soybean genomes.</title>
        <authorList>
            <person name="Xie M."/>
            <person name="Chung C.Y.L."/>
            <person name="Li M.-W."/>
            <person name="Wong F.-L."/>
            <person name="Chan T.-F."/>
            <person name="Lam H.-M."/>
        </authorList>
    </citation>
    <scope>NUCLEOTIDE SEQUENCE [LARGE SCALE GENOMIC DNA]</scope>
    <source>
        <strain evidence="9">cv. W05</strain>
        <tissue evidence="6">Hypocotyl of etiolated seedlings</tissue>
    </source>
</reference>
<dbReference type="EMBL" id="QZWG01000011">
    <property type="protein sequence ID" value="RZB78235.1"/>
    <property type="molecule type" value="Genomic_DNA"/>
</dbReference>
<keyword evidence="6" id="KW-0489">Methyltransferase</keyword>
<sequence>MTILLAVRDFPDGCGAFPKFVEDIKNKNDQHLARRYLPPRKASAVRDFLPLFGACNDMDVCQEEGKKVGLQNLAVDDNNQLKKVSAADDVKEEVKSNIQDDYSRKRNIVDFYQNQTDSERNVTEGLKELRAFEEPSSQMKMAPEKKLQVSSSDMKVVLGFMVKSECPWRSGQVSSHFKLGDAKNEDKRKKVVSFALPDRSRRAIKTKCNFGQKPFKKKANSASEGMGELEIWGKEGWLDPVENSEESHEFDVNVTPSSHSNFTGGDESDSDVTREKVREALRLFQVVCRSLLEEGESKSNELGKRKRVDLIAARILKDNGIHVNSGKKILGPVPGVEVGDEFQYRVELNIIGLHLQIQGGIDYVKHNGKILATSIVASGGYADYLVNSDVLVYSGQGGNVMSNDKKPEDQKLKRGNLALKNSSEEKNPVRVIRGSESMDDKYKTYVYDGLYVVESYWQDRGSHGKLVYRFRLKRIPGQKLALKEVKKSK</sequence>
<evidence type="ECO:0000256" key="3">
    <source>
        <dbReference type="PROSITE-ProRule" id="PRU00358"/>
    </source>
</evidence>
<dbReference type="PROSITE" id="PS51015">
    <property type="entry name" value="YDG"/>
    <property type="match status" value="1"/>
</dbReference>
<dbReference type="PANTHER" id="PTHR45660">
    <property type="entry name" value="HISTONE-LYSINE N-METHYLTRANSFERASE SETMAR"/>
    <property type="match status" value="1"/>
</dbReference>
<name>A0A445HWT4_GLYSO</name>
<keyword evidence="6" id="KW-0808">Transferase</keyword>
<evidence type="ECO:0000256" key="2">
    <source>
        <dbReference type="ARBA" id="ARBA00023242"/>
    </source>
</evidence>
<evidence type="ECO:0000256" key="1">
    <source>
        <dbReference type="ARBA" id="ARBA00004584"/>
    </source>
</evidence>
<dbReference type="EMBL" id="QZWG01000011">
    <property type="protein sequence ID" value="RZB78234.1"/>
    <property type="molecule type" value="Genomic_DNA"/>
</dbReference>
<accession>A0A445HWT4</accession>
<organism evidence="6 9">
    <name type="scientific">Glycine soja</name>
    <name type="common">Wild soybean</name>
    <dbReference type="NCBI Taxonomy" id="3848"/>
    <lineage>
        <taxon>Eukaryota</taxon>
        <taxon>Viridiplantae</taxon>
        <taxon>Streptophyta</taxon>
        <taxon>Embryophyta</taxon>
        <taxon>Tracheophyta</taxon>
        <taxon>Spermatophyta</taxon>
        <taxon>Magnoliopsida</taxon>
        <taxon>eudicotyledons</taxon>
        <taxon>Gunneridae</taxon>
        <taxon>Pentapetalae</taxon>
        <taxon>rosids</taxon>
        <taxon>fabids</taxon>
        <taxon>Fabales</taxon>
        <taxon>Fabaceae</taxon>
        <taxon>Papilionoideae</taxon>
        <taxon>50 kb inversion clade</taxon>
        <taxon>NPAAA clade</taxon>
        <taxon>indigoferoid/millettioid clade</taxon>
        <taxon>Phaseoleae</taxon>
        <taxon>Glycine</taxon>
        <taxon>Glycine subgen. Soja</taxon>
    </lineage>
</organism>
<comment type="subcellular location">
    <subcellularLocation>
        <location evidence="1">Chromosome</location>
        <location evidence="1">Centromere</location>
    </subcellularLocation>
    <subcellularLocation>
        <location evidence="3">Nucleus</location>
    </subcellularLocation>
</comment>
<feature type="compositionally biased region" description="Polar residues" evidence="4">
    <location>
        <begin position="254"/>
        <end position="263"/>
    </location>
</feature>
<evidence type="ECO:0000259" key="5">
    <source>
        <dbReference type="PROSITE" id="PS51015"/>
    </source>
</evidence>
<dbReference type="InterPro" id="IPR015947">
    <property type="entry name" value="PUA-like_sf"/>
</dbReference>
<dbReference type="Pfam" id="PF02182">
    <property type="entry name" value="SAD_SRA"/>
    <property type="match status" value="1"/>
</dbReference>
<comment type="caution">
    <text evidence="6">The sequence shown here is derived from an EMBL/GenBank/DDBJ whole genome shotgun (WGS) entry which is preliminary data.</text>
</comment>
<keyword evidence="9" id="KW-1185">Reference proteome</keyword>
<dbReference type="GO" id="GO:0005634">
    <property type="term" value="C:nucleus"/>
    <property type="evidence" value="ECO:0007669"/>
    <property type="project" value="UniProtKB-SubCell"/>
</dbReference>
<dbReference type="Gramene" id="XM_028332365.1">
    <property type="protein sequence ID" value="XP_028188166.1"/>
    <property type="gene ID" value="LOC114374692"/>
</dbReference>
<feature type="domain" description="YDG" evidence="5">
    <location>
        <begin position="331"/>
        <end position="474"/>
    </location>
</feature>
<evidence type="ECO:0000313" key="7">
    <source>
        <dbReference type="EMBL" id="RZB78234.1"/>
    </source>
</evidence>
<dbReference type="GO" id="GO:0042054">
    <property type="term" value="F:histone methyltransferase activity"/>
    <property type="evidence" value="ECO:0007669"/>
    <property type="project" value="TreeGrafter"/>
</dbReference>
<dbReference type="Gramene" id="XM_028332366.1">
    <property type="protein sequence ID" value="XP_028188167.1"/>
    <property type="gene ID" value="LOC114374692"/>
</dbReference>
<dbReference type="EMBL" id="QZWG01000011">
    <property type="protein sequence ID" value="RZB78233.1"/>
    <property type="molecule type" value="Genomic_DNA"/>
</dbReference>
<dbReference type="GO" id="GO:0032259">
    <property type="term" value="P:methylation"/>
    <property type="evidence" value="ECO:0007669"/>
    <property type="project" value="UniProtKB-KW"/>
</dbReference>
<dbReference type="InterPro" id="IPR036987">
    <property type="entry name" value="SRA-YDG_sf"/>
</dbReference>
<evidence type="ECO:0000313" key="9">
    <source>
        <dbReference type="Proteomes" id="UP000289340"/>
    </source>
</evidence>
<evidence type="ECO:0000313" key="8">
    <source>
        <dbReference type="EMBL" id="RZB78235.1"/>
    </source>
</evidence>
<dbReference type="InterPro" id="IPR051357">
    <property type="entry name" value="H3K9_HMTase_SUVAR3-9"/>
</dbReference>
<dbReference type="AlphaFoldDB" id="A0A445HWT4"/>